<dbReference type="InterPro" id="IPR033756">
    <property type="entry name" value="YlxH/NBP35"/>
</dbReference>
<organism evidence="8">
    <name type="scientific">Culicoides sonorensis</name>
    <name type="common">Biting midge</name>
    <dbReference type="NCBI Taxonomy" id="179676"/>
    <lineage>
        <taxon>Eukaryota</taxon>
        <taxon>Metazoa</taxon>
        <taxon>Ecdysozoa</taxon>
        <taxon>Arthropoda</taxon>
        <taxon>Hexapoda</taxon>
        <taxon>Insecta</taxon>
        <taxon>Pterygota</taxon>
        <taxon>Neoptera</taxon>
        <taxon>Endopterygota</taxon>
        <taxon>Diptera</taxon>
        <taxon>Nematocera</taxon>
        <taxon>Chironomoidea</taxon>
        <taxon>Ceratopogonidae</taxon>
        <taxon>Ceratopogoninae</taxon>
        <taxon>Culicoides</taxon>
        <taxon>Monoculicoides</taxon>
    </lineage>
</organism>
<dbReference type="InterPro" id="IPR027417">
    <property type="entry name" value="P-loop_NTPase"/>
</dbReference>
<dbReference type="GO" id="GO:0005739">
    <property type="term" value="C:mitochondrion"/>
    <property type="evidence" value="ECO:0007669"/>
    <property type="project" value="TreeGrafter"/>
</dbReference>
<evidence type="ECO:0000313" key="8">
    <source>
        <dbReference type="EMBL" id="SSX34619.1"/>
    </source>
</evidence>
<dbReference type="PANTHER" id="PTHR42961:SF2">
    <property type="entry name" value="IRON-SULFUR PROTEIN NUBPL"/>
    <property type="match status" value="1"/>
</dbReference>
<dbReference type="Gene3D" id="3.40.50.300">
    <property type="entry name" value="P-loop containing nucleotide triphosphate hydrolases"/>
    <property type="match status" value="1"/>
</dbReference>
<evidence type="ECO:0000256" key="7">
    <source>
        <dbReference type="ARBA" id="ARBA00024036"/>
    </source>
</evidence>
<dbReference type="EMBL" id="UFQT01003132">
    <property type="protein sequence ID" value="SSX34619.1"/>
    <property type="molecule type" value="Genomic_DNA"/>
</dbReference>
<keyword evidence="5" id="KW-0408">Iron</keyword>
<comment type="similarity">
    <text evidence="7">Belongs to the Mrp/NBP35 ATP-binding proteins family.</text>
</comment>
<accession>A0A336MZL2</accession>
<dbReference type="GO" id="GO:0140663">
    <property type="term" value="F:ATP-dependent FeS chaperone activity"/>
    <property type="evidence" value="ECO:0007669"/>
    <property type="project" value="InterPro"/>
</dbReference>
<dbReference type="AlphaFoldDB" id="A0A336MZL2"/>
<dbReference type="HAMAP" id="MF_02040">
    <property type="entry name" value="Mrp_NBP35"/>
    <property type="match status" value="1"/>
</dbReference>
<dbReference type="GO" id="GO:0005524">
    <property type="term" value="F:ATP binding"/>
    <property type="evidence" value="ECO:0007669"/>
    <property type="project" value="UniProtKB-KW"/>
</dbReference>
<keyword evidence="3" id="KW-0547">Nucleotide-binding</keyword>
<dbReference type="InterPro" id="IPR044304">
    <property type="entry name" value="NUBPL-like"/>
</dbReference>
<dbReference type="SUPFAM" id="SSF52540">
    <property type="entry name" value="P-loop containing nucleoside triphosphate hydrolases"/>
    <property type="match status" value="1"/>
</dbReference>
<dbReference type="VEuPathDB" id="VectorBase:CSON008272"/>
<reference evidence="8" key="1">
    <citation type="submission" date="2018-07" db="EMBL/GenBank/DDBJ databases">
        <authorList>
            <person name="Quirk P.G."/>
            <person name="Krulwich T.A."/>
        </authorList>
    </citation>
    <scope>NUCLEOTIDE SEQUENCE</scope>
</reference>
<proteinExistence type="inferred from homology"/>
<dbReference type="GO" id="GO:0032981">
    <property type="term" value="P:mitochondrial respiratory chain complex I assembly"/>
    <property type="evidence" value="ECO:0007669"/>
    <property type="project" value="TreeGrafter"/>
</dbReference>
<evidence type="ECO:0000256" key="2">
    <source>
        <dbReference type="ARBA" id="ARBA00022723"/>
    </source>
</evidence>
<evidence type="ECO:0000256" key="1">
    <source>
        <dbReference type="ARBA" id="ARBA00022485"/>
    </source>
</evidence>
<dbReference type="OMA" id="ANFACSM"/>
<dbReference type="CDD" id="cd02037">
    <property type="entry name" value="Mrp_NBP35"/>
    <property type="match status" value="1"/>
</dbReference>
<dbReference type="FunFam" id="3.40.50.300:FF:001278">
    <property type="entry name" value="Iron-sulfur cluster carrier protein"/>
    <property type="match status" value="1"/>
</dbReference>
<dbReference type="Pfam" id="PF10609">
    <property type="entry name" value="ParA"/>
    <property type="match status" value="1"/>
</dbReference>
<keyword evidence="2" id="KW-0479">Metal-binding</keyword>
<dbReference type="PANTHER" id="PTHR42961">
    <property type="entry name" value="IRON-SULFUR PROTEIN NUBPL"/>
    <property type="match status" value="1"/>
</dbReference>
<sequence>MNKITRIFYENIYKSRLRNGSINFSSKPDARQAELMAKSLPKRLPLPGVTDIIIVASGKGGVGKTTTSVNLAVTLANQGKSVGLLDADIFGPSVPLMMNLSEPPLVDDNNLMLPQLNYGVKCNSMGLLVNQGPVVWRGPLVMSALQRLLKGTSWAPLDILIVDTPPGTGDVHLSLHQNVPVTGVILVSTPQSAALDVTHRGAEMYKTLKVPIIGLVENMSHVICNNCQNRVPLFGDKTQEFSKNNEFEILASIPLEKEVMECSDDGTPISLKLPESKSAQAYETLSRNLINFLEKKSSQNKI</sequence>
<evidence type="ECO:0000256" key="4">
    <source>
        <dbReference type="ARBA" id="ARBA00022840"/>
    </source>
</evidence>
<gene>
    <name evidence="8" type="primary">CSON008272</name>
</gene>
<evidence type="ECO:0000256" key="3">
    <source>
        <dbReference type="ARBA" id="ARBA00022741"/>
    </source>
</evidence>
<dbReference type="GO" id="GO:0051539">
    <property type="term" value="F:4 iron, 4 sulfur cluster binding"/>
    <property type="evidence" value="ECO:0007669"/>
    <property type="project" value="UniProtKB-KW"/>
</dbReference>
<keyword evidence="4" id="KW-0067">ATP-binding</keyword>
<keyword evidence="1" id="KW-0004">4Fe-4S</keyword>
<keyword evidence="6" id="KW-0411">Iron-sulfur</keyword>
<dbReference type="GO" id="GO:0016226">
    <property type="term" value="P:iron-sulfur cluster assembly"/>
    <property type="evidence" value="ECO:0007669"/>
    <property type="project" value="InterPro"/>
</dbReference>
<evidence type="ECO:0000256" key="5">
    <source>
        <dbReference type="ARBA" id="ARBA00023004"/>
    </source>
</evidence>
<dbReference type="InterPro" id="IPR019591">
    <property type="entry name" value="Mrp/NBP35_ATP-bd"/>
</dbReference>
<name>A0A336MZL2_CULSO</name>
<evidence type="ECO:0000256" key="6">
    <source>
        <dbReference type="ARBA" id="ARBA00023014"/>
    </source>
</evidence>
<protein>
    <submittedName>
        <fullName evidence="8">CSON008272 protein</fullName>
    </submittedName>
</protein>
<dbReference type="GO" id="GO:0046872">
    <property type="term" value="F:metal ion binding"/>
    <property type="evidence" value="ECO:0007669"/>
    <property type="project" value="UniProtKB-KW"/>
</dbReference>